<dbReference type="RefSeq" id="WP_194449579.1">
    <property type="nucleotide sequence ID" value="NZ_CP063849.1"/>
</dbReference>
<gene>
    <name evidence="3" type="ORF">IRI77_35125</name>
</gene>
<evidence type="ECO:0000256" key="1">
    <source>
        <dbReference type="SAM" id="SignalP"/>
    </source>
</evidence>
<dbReference type="InterPro" id="IPR032710">
    <property type="entry name" value="NTF2-like_dom_sf"/>
</dbReference>
<name>A0A7S7NQH5_PALFE</name>
<organism evidence="3 4">
    <name type="scientific">Paludibaculum fermentans</name>
    <dbReference type="NCBI Taxonomy" id="1473598"/>
    <lineage>
        <taxon>Bacteria</taxon>
        <taxon>Pseudomonadati</taxon>
        <taxon>Acidobacteriota</taxon>
        <taxon>Terriglobia</taxon>
        <taxon>Bryobacterales</taxon>
        <taxon>Bryobacteraceae</taxon>
        <taxon>Paludibaculum</taxon>
    </lineage>
</organism>
<protein>
    <submittedName>
        <fullName evidence="3">Nuclear transport factor 2 family protein</fullName>
    </submittedName>
</protein>
<dbReference type="AlphaFoldDB" id="A0A7S7NQH5"/>
<sequence>MRAHHLTLSLLSAAVMSAAVLSAQSPTDEAAIRDTIRQYAEARDHADAKATEALFTPDADQLVSSGEWRQGRAALVKGAMSSSKKETGKRLIGVDTVRFLAIAGSAIVSHGISSRRVPTAT</sequence>
<evidence type="ECO:0000313" key="3">
    <source>
        <dbReference type="EMBL" id="QOY87912.1"/>
    </source>
</evidence>
<dbReference type="Gene3D" id="3.10.450.50">
    <property type="match status" value="1"/>
</dbReference>
<dbReference type="SUPFAM" id="SSF54427">
    <property type="entry name" value="NTF2-like"/>
    <property type="match status" value="1"/>
</dbReference>
<keyword evidence="1" id="KW-0732">Signal</keyword>
<feature type="chain" id="PRO_5032769244" evidence="1">
    <location>
        <begin position="24"/>
        <end position="121"/>
    </location>
</feature>
<evidence type="ECO:0000313" key="4">
    <source>
        <dbReference type="Proteomes" id="UP000593892"/>
    </source>
</evidence>
<accession>A0A7S7NQH5</accession>
<reference evidence="3 4" key="1">
    <citation type="submission" date="2020-10" db="EMBL/GenBank/DDBJ databases">
        <title>Complete genome sequence of Paludibaculum fermentans P105T, a facultatively anaerobic acidobacterium capable of dissimilatory Fe(III) reduction.</title>
        <authorList>
            <person name="Dedysh S.N."/>
            <person name="Beletsky A.V."/>
            <person name="Kulichevskaya I.S."/>
            <person name="Mardanov A.V."/>
            <person name="Ravin N.V."/>
        </authorList>
    </citation>
    <scope>NUCLEOTIDE SEQUENCE [LARGE SCALE GENOMIC DNA]</scope>
    <source>
        <strain evidence="3 4">P105</strain>
    </source>
</reference>
<dbReference type="Proteomes" id="UP000593892">
    <property type="component" value="Chromosome"/>
</dbReference>
<evidence type="ECO:0000259" key="2">
    <source>
        <dbReference type="Pfam" id="PF13577"/>
    </source>
</evidence>
<dbReference type="EMBL" id="CP063849">
    <property type="protein sequence ID" value="QOY87912.1"/>
    <property type="molecule type" value="Genomic_DNA"/>
</dbReference>
<feature type="domain" description="SnoaL-like" evidence="2">
    <location>
        <begin position="27"/>
        <end position="80"/>
    </location>
</feature>
<proteinExistence type="predicted"/>
<dbReference type="Pfam" id="PF13577">
    <property type="entry name" value="SnoaL_4"/>
    <property type="match status" value="1"/>
</dbReference>
<dbReference type="KEGG" id="pfer:IRI77_35125"/>
<dbReference type="InterPro" id="IPR037401">
    <property type="entry name" value="SnoaL-like"/>
</dbReference>
<feature type="signal peptide" evidence="1">
    <location>
        <begin position="1"/>
        <end position="23"/>
    </location>
</feature>
<keyword evidence="4" id="KW-1185">Reference proteome</keyword>